<evidence type="ECO:0000313" key="7">
    <source>
        <dbReference type="Proteomes" id="UP001626537"/>
    </source>
</evidence>
<dbReference type="EMBL" id="CP136864">
    <property type="protein sequence ID" value="WOJ93319.1"/>
    <property type="molecule type" value="Genomic_DNA"/>
</dbReference>
<dbReference type="NCBIfam" id="TIGR02479">
    <property type="entry name" value="FliA_WhiG"/>
    <property type="match status" value="1"/>
</dbReference>
<dbReference type="PANTHER" id="PTHR30385:SF7">
    <property type="entry name" value="RNA POLYMERASE SIGMA FACTOR FLIA"/>
    <property type="match status" value="1"/>
</dbReference>
<dbReference type="Pfam" id="PF04542">
    <property type="entry name" value="Sigma70_r2"/>
    <property type="match status" value="1"/>
</dbReference>
<dbReference type="Proteomes" id="UP001626537">
    <property type="component" value="Chromosome"/>
</dbReference>
<keyword evidence="3" id="KW-0238">DNA-binding</keyword>
<dbReference type="PRINTS" id="PR00046">
    <property type="entry name" value="SIGMA70FCT"/>
</dbReference>
<evidence type="ECO:0000313" key="6">
    <source>
        <dbReference type="EMBL" id="WOJ93319.1"/>
    </source>
</evidence>
<evidence type="ECO:0000256" key="1">
    <source>
        <dbReference type="ARBA" id="ARBA00023015"/>
    </source>
</evidence>
<dbReference type="Pfam" id="PF04539">
    <property type="entry name" value="Sigma70_r3"/>
    <property type="match status" value="1"/>
</dbReference>
<dbReference type="SUPFAM" id="SSF88659">
    <property type="entry name" value="Sigma3 and sigma4 domains of RNA polymerase sigma factors"/>
    <property type="match status" value="2"/>
</dbReference>
<evidence type="ECO:0000256" key="2">
    <source>
        <dbReference type="ARBA" id="ARBA00023082"/>
    </source>
</evidence>
<dbReference type="Gene3D" id="1.10.1740.10">
    <property type="match status" value="1"/>
</dbReference>
<dbReference type="InterPro" id="IPR007627">
    <property type="entry name" value="RNA_pol_sigma70_r2"/>
</dbReference>
<evidence type="ECO:0000259" key="5">
    <source>
        <dbReference type="PROSITE" id="PS00716"/>
    </source>
</evidence>
<proteinExistence type="predicted"/>
<dbReference type="RefSeq" id="WP_407347968.1">
    <property type="nucleotide sequence ID" value="NZ_CP136864.1"/>
</dbReference>
<dbReference type="NCBIfam" id="TIGR02937">
    <property type="entry name" value="sigma70-ECF"/>
    <property type="match status" value="1"/>
</dbReference>
<dbReference type="InterPro" id="IPR007624">
    <property type="entry name" value="RNA_pol_sigma70_r3"/>
</dbReference>
<protein>
    <submittedName>
        <fullName evidence="6">RNA polymerase sigma factor FliA</fullName>
    </submittedName>
</protein>
<name>A0ABZ0I3X2_9GAMM</name>
<dbReference type="PROSITE" id="PS00716">
    <property type="entry name" value="SIGMA70_2"/>
    <property type="match status" value="1"/>
</dbReference>
<organism evidence="6 7">
    <name type="scientific">Congregibacter variabilis</name>
    <dbReference type="NCBI Taxonomy" id="3081200"/>
    <lineage>
        <taxon>Bacteria</taxon>
        <taxon>Pseudomonadati</taxon>
        <taxon>Pseudomonadota</taxon>
        <taxon>Gammaproteobacteria</taxon>
        <taxon>Cellvibrionales</taxon>
        <taxon>Halieaceae</taxon>
        <taxon>Congregibacter</taxon>
    </lineage>
</organism>
<dbReference type="CDD" id="cd06171">
    <property type="entry name" value="Sigma70_r4"/>
    <property type="match status" value="1"/>
</dbReference>
<dbReference type="InterPro" id="IPR013325">
    <property type="entry name" value="RNA_pol_sigma_r2"/>
</dbReference>
<dbReference type="Gene3D" id="1.20.140.160">
    <property type="match status" value="1"/>
</dbReference>
<accession>A0ABZ0I3X2</accession>
<dbReference type="InterPro" id="IPR007630">
    <property type="entry name" value="RNA_pol_sigma70_r4"/>
</dbReference>
<keyword evidence="1" id="KW-0805">Transcription regulation</keyword>
<dbReference type="InterPro" id="IPR013324">
    <property type="entry name" value="RNA_pol_sigma_r3/r4-like"/>
</dbReference>
<sequence length="236" mass="26113">MNQLSAYSESVVSSADELVREFLPLVKKIGLRLAAKLPAEIELDDLMQVGLIGLLKARESYDASQGASFSTYAGIRIKGAMLDEVRAHDWLPRSVQSQLRQVSEAIERIDARLGRPAQDADIAVELDMPLHEYQQLSGQLACARMTHIEDSVEAETAVLNTQTPLEEVGEEGFRDALAESVTQLPEKERLMMSLYYAEDLNLKEIGAVLGVSESRVSQLHGQALARLRVTLAHWRG</sequence>
<keyword evidence="7" id="KW-1185">Reference proteome</keyword>
<dbReference type="InterPro" id="IPR000943">
    <property type="entry name" value="RNA_pol_sigma70"/>
</dbReference>
<dbReference type="SUPFAM" id="SSF88946">
    <property type="entry name" value="Sigma2 domain of RNA polymerase sigma factors"/>
    <property type="match status" value="1"/>
</dbReference>
<dbReference type="NCBIfam" id="NF005413">
    <property type="entry name" value="PRK06986.1"/>
    <property type="match status" value="1"/>
</dbReference>
<keyword evidence="2" id="KW-0731">Sigma factor</keyword>
<gene>
    <name evidence="6" type="ORF">R0135_16270</name>
</gene>
<dbReference type="PANTHER" id="PTHR30385">
    <property type="entry name" value="SIGMA FACTOR F FLAGELLAR"/>
    <property type="match status" value="1"/>
</dbReference>
<dbReference type="Pfam" id="PF04545">
    <property type="entry name" value="Sigma70_r4"/>
    <property type="match status" value="1"/>
</dbReference>
<reference evidence="6 7" key="1">
    <citation type="submission" date="2023-10" db="EMBL/GenBank/DDBJ databases">
        <title>Two novel species belonging to the OM43/NOR5 clade.</title>
        <authorList>
            <person name="Park M."/>
        </authorList>
    </citation>
    <scope>NUCLEOTIDE SEQUENCE [LARGE SCALE GENOMIC DNA]</scope>
    <source>
        <strain evidence="6 7">IMCC43200</strain>
    </source>
</reference>
<dbReference type="InterPro" id="IPR014284">
    <property type="entry name" value="RNA_pol_sigma-70_dom"/>
</dbReference>
<evidence type="ECO:0000256" key="4">
    <source>
        <dbReference type="ARBA" id="ARBA00023163"/>
    </source>
</evidence>
<dbReference type="InterPro" id="IPR012845">
    <property type="entry name" value="RNA_pol_sigma_FliA_WhiG"/>
</dbReference>
<keyword evidence="4" id="KW-0804">Transcription</keyword>
<feature type="domain" description="RNA polymerase sigma-70" evidence="5">
    <location>
        <begin position="201"/>
        <end position="227"/>
    </location>
</feature>
<evidence type="ECO:0000256" key="3">
    <source>
        <dbReference type="ARBA" id="ARBA00023125"/>
    </source>
</evidence>